<dbReference type="EMBL" id="JBBKZT010000001">
    <property type="protein sequence ID" value="MEJ8845376.1"/>
    <property type="molecule type" value="Genomic_DNA"/>
</dbReference>
<comment type="caution">
    <text evidence="1">The sequence shown here is derived from an EMBL/GenBank/DDBJ whole genome shotgun (WGS) entry which is preliminary data.</text>
</comment>
<protein>
    <recommendedName>
        <fullName evidence="3">DUF2007 domain-containing protein</fullName>
    </recommendedName>
</protein>
<proteinExistence type="predicted"/>
<keyword evidence="2" id="KW-1185">Reference proteome</keyword>
<dbReference type="Proteomes" id="UP001385892">
    <property type="component" value="Unassembled WGS sequence"/>
</dbReference>
<dbReference type="RefSeq" id="WP_340340544.1">
    <property type="nucleotide sequence ID" value="NZ_JBBKZT010000001.1"/>
</dbReference>
<reference evidence="1 2" key="1">
    <citation type="submission" date="2024-03" db="EMBL/GenBank/DDBJ databases">
        <title>Novel species of the genus Variovorax.</title>
        <authorList>
            <person name="Liu Q."/>
            <person name="Xin Y.-H."/>
        </authorList>
    </citation>
    <scope>NUCLEOTIDE SEQUENCE [LARGE SCALE GENOMIC DNA]</scope>
    <source>
        <strain evidence="1 2">KACC 18900</strain>
    </source>
</reference>
<gene>
    <name evidence="1" type="ORF">WKW82_01880</name>
</gene>
<evidence type="ECO:0008006" key="3">
    <source>
        <dbReference type="Google" id="ProtNLM"/>
    </source>
</evidence>
<evidence type="ECO:0000313" key="2">
    <source>
        <dbReference type="Proteomes" id="UP001385892"/>
    </source>
</evidence>
<name>A0ABU8WCZ7_9BURK</name>
<organism evidence="1 2">
    <name type="scientific">Variovorax rhizosphaerae</name>
    <dbReference type="NCBI Taxonomy" id="1836200"/>
    <lineage>
        <taxon>Bacteria</taxon>
        <taxon>Pseudomonadati</taxon>
        <taxon>Pseudomonadota</taxon>
        <taxon>Betaproteobacteria</taxon>
        <taxon>Burkholderiales</taxon>
        <taxon>Comamonadaceae</taxon>
        <taxon>Variovorax</taxon>
    </lineage>
</organism>
<sequence>MNDATDPYLGDMVTVAQDLTPTDAHMLCACLNAARVPAVVADDNLVQANPLWSVAVGGAKLRVAASHVAEAKLVIAAFERGDFALDDDFDPGSAAR</sequence>
<accession>A0ABU8WCZ7</accession>
<evidence type="ECO:0000313" key="1">
    <source>
        <dbReference type="EMBL" id="MEJ8845376.1"/>
    </source>
</evidence>